<reference evidence="3" key="1">
    <citation type="submission" date="2021-01" db="EMBL/GenBank/DDBJ databases">
        <title>Genome seq and assembly of Tabrizicola sp. KVB23.</title>
        <authorList>
            <person name="Chhetri G."/>
        </authorList>
    </citation>
    <scope>NUCLEOTIDE SEQUENCE</scope>
    <source>
        <strain evidence="3">KVB23</strain>
    </source>
</reference>
<evidence type="ECO:0000313" key="3">
    <source>
        <dbReference type="EMBL" id="MBL4926716.1"/>
    </source>
</evidence>
<evidence type="ECO:0008006" key="5">
    <source>
        <dbReference type="Google" id="ProtNLM"/>
    </source>
</evidence>
<evidence type="ECO:0000256" key="2">
    <source>
        <dbReference type="SAM" id="SignalP"/>
    </source>
</evidence>
<accession>A0A8J7STM8</accession>
<feature type="compositionally biased region" description="Basic and acidic residues" evidence="1">
    <location>
        <begin position="209"/>
        <end position="218"/>
    </location>
</feature>
<keyword evidence="2" id="KW-0732">Signal</keyword>
<proteinExistence type="predicted"/>
<sequence length="238" mass="24723">MRVQFAMMAALGLAACTPATPDSGAGFQDYNSYMKQNGAAQTYGQPAAPAAAQPGFSTEGAAAAIARANGAAPATAAPTYAAAPPATGVRPRGNAPTTIQEDTGEMPNVPKTISDENDFGAVSARETIESDKARIERNKAQYTVDQPTALPSRTGAEGPNIVQFALAATNNVGEPIYKRSGLGFTNPDRACAKYPSPDLAQQAFLEAGGPERDRKGLDPDGDGFACSWDPRPFRTALQ</sequence>
<gene>
    <name evidence="3" type="ORF">JI744_01235</name>
</gene>
<dbReference type="AlphaFoldDB" id="A0A8J7STM8"/>
<keyword evidence="4" id="KW-1185">Reference proteome</keyword>
<dbReference type="RefSeq" id="WP_202657511.1">
    <property type="nucleotide sequence ID" value="NZ_JAESVP010000001.1"/>
</dbReference>
<comment type="caution">
    <text evidence="3">The sequence shown here is derived from an EMBL/GenBank/DDBJ whole genome shotgun (WGS) entry which is preliminary data.</text>
</comment>
<organism evidence="3 4">
    <name type="scientific">Fuscibacter oryzae</name>
    <dbReference type="NCBI Taxonomy" id="2803939"/>
    <lineage>
        <taxon>Bacteria</taxon>
        <taxon>Pseudomonadati</taxon>
        <taxon>Pseudomonadota</taxon>
        <taxon>Alphaproteobacteria</taxon>
        <taxon>Rhodobacterales</taxon>
        <taxon>Paracoccaceae</taxon>
        <taxon>Fuscibacter</taxon>
    </lineage>
</organism>
<dbReference type="Proteomes" id="UP000619033">
    <property type="component" value="Unassembled WGS sequence"/>
</dbReference>
<feature type="chain" id="PRO_5035276467" description="Excalibur calcium-binding domain-containing protein" evidence="2">
    <location>
        <begin position="22"/>
        <end position="238"/>
    </location>
</feature>
<dbReference type="EMBL" id="JAESVP010000001">
    <property type="protein sequence ID" value="MBL4926716.1"/>
    <property type="molecule type" value="Genomic_DNA"/>
</dbReference>
<feature type="signal peptide" evidence="2">
    <location>
        <begin position="1"/>
        <end position="21"/>
    </location>
</feature>
<name>A0A8J7STM8_9RHOB</name>
<protein>
    <recommendedName>
        <fullName evidence="5">Excalibur calcium-binding domain-containing protein</fullName>
    </recommendedName>
</protein>
<feature type="region of interest" description="Disordered" evidence="1">
    <location>
        <begin position="207"/>
        <end position="238"/>
    </location>
</feature>
<evidence type="ECO:0000256" key="1">
    <source>
        <dbReference type="SAM" id="MobiDB-lite"/>
    </source>
</evidence>
<evidence type="ECO:0000313" key="4">
    <source>
        <dbReference type="Proteomes" id="UP000619033"/>
    </source>
</evidence>
<dbReference type="PROSITE" id="PS51257">
    <property type="entry name" value="PROKAR_LIPOPROTEIN"/>
    <property type="match status" value="1"/>
</dbReference>